<evidence type="ECO:0000256" key="4">
    <source>
        <dbReference type="PROSITE-ProRule" id="PRU00277"/>
    </source>
</evidence>
<dbReference type="GO" id="GO:0007283">
    <property type="term" value="P:spermatogenesis"/>
    <property type="evidence" value="ECO:0007669"/>
    <property type="project" value="TreeGrafter"/>
</dbReference>
<reference evidence="7 8" key="1">
    <citation type="journal article" date="2018" name="Gigascience">
        <title>Genomes of trombidid mites reveal novel predicted allergens and laterally-transferred genes associated with secondary metabolism.</title>
        <authorList>
            <person name="Dong X."/>
            <person name="Chaisiri K."/>
            <person name="Xia D."/>
            <person name="Armstrong S.D."/>
            <person name="Fang Y."/>
            <person name="Donnelly M.J."/>
            <person name="Kadowaki T."/>
            <person name="McGarry J.W."/>
            <person name="Darby A.C."/>
            <person name="Makepeace B.L."/>
        </authorList>
    </citation>
    <scope>NUCLEOTIDE SEQUENCE [LARGE SCALE GENOMIC DNA]</scope>
    <source>
        <strain evidence="7">UoL-UT</strain>
    </source>
</reference>
<comment type="similarity">
    <text evidence="1">Belongs to the FKBP6 family.</text>
</comment>
<dbReference type="SMART" id="SM00028">
    <property type="entry name" value="TPR"/>
    <property type="match status" value="3"/>
</dbReference>
<comment type="catalytic activity">
    <reaction evidence="4">
        <text>[protein]-peptidylproline (omega=180) = [protein]-peptidylproline (omega=0)</text>
        <dbReference type="Rhea" id="RHEA:16237"/>
        <dbReference type="Rhea" id="RHEA-COMP:10747"/>
        <dbReference type="Rhea" id="RHEA-COMP:10748"/>
        <dbReference type="ChEBI" id="CHEBI:83833"/>
        <dbReference type="ChEBI" id="CHEBI:83834"/>
        <dbReference type="EC" id="5.2.1.8"/>
    </reaction>
</comment>
<comment type="caution">
    <text evidence="7">The sequence shown here is derived from an EMBL/GenBank/DDBJ whole genome shotgun (WGS) entry which is preliminary data.</text>
</comment>
<proteinExistence type="inferred from homology"/>
<dbReference type="GO" id="GO:0003755">
    <property type="term" value="F:peptidyl-prolyl cis-trans isomerase activity"/>
    <property type="evidence" value="ECO:0007669"/>
    <property type="project" value="UniProtKB-KW"/>
</dbReference>
<keyword evidence="4" id="KW-0697">Rotamase</keyword>
<protein>
    <recommendedName>
        <fullName evidence="4">peptidylprolyl isomerase</fullName>
        <ecNumber evidence="4">5.2.1.8</ecNumber>
    </recommendedName>
</protein>
<name>A0A443SCF0_9ACAR</name>
<evidence type="ECO:0000256" key="5">
    <source>
        <dbReference type="PROSITE-ProRule" id="PRU00339"/>
    </source>
</evidence>
<accession>A0A443SCF0</accession>
<keyword evidence="8" id="KW-1185">Reference proteome</keyword>
<dbReference type="GO" id="GO:0034587">
    <property type="term" value="P:piRNA processing"/>
    <property type="evidence" value="ECO:0007669"/>
    <property type="project" value="TreeGrafter"/>
</dbReference>
<dbReference type="PROSITE" id="PS50059">
    <property type="entry name" value="FKBP_PPIASE"/>
    <property type="match status" value="1"/>
</dbReference>
<dbReference type="Proteomes" id="UP000288716">
    <property type="component" value="Unassembled WGS sequence"/>
</dbReference>
<sequence length="330" mass="38079">SNDELLEYLKQSPDENPDPMLPMNSQFADFDELIKHMKPIFEDKVYKRTLRKGVGDLVTQDTSVSYHCQAFFDGHMEPFDSSVLRGKPFLSRLNYDLIVPGLLAGLITMRQFERAEFLVRPEMGYGSIGCPPRIPANATILYKVEILKIFSEGSLANYEAMTLEERQRLTPEQILKVCDEERNSGNSYYNAKKFKEAAFRYRKAIQVLEPFVYNNQLKSEDVIGVLLKLYSNAANVYNKIEKPKVAINFCDRVLKLDPNNVKAFYHKAVAKRILGDTESARDLLLKAKKLSPENEDIVKEMKKLEQRMQMDDESERQLFTRMAACFRSKN</sequence>
<evidence type="ECO:0000256" key="2">
    <source>
        <dbReference type="ARBA" id="ARBA00022737"/>
    </source>
</evidence>
<dbReference type="AlphaFoldDB" id="A0A443SCF0"/>
<dbReference type="OrthoDB" id="8116123at2759"/>
<dbReference type="EC" id="5.2.1.8" evidence="4"/>
<dbReference type="PANTHER" id="PTHR46674">
    <property type="entry name" value="INACTIVE PEPTIDYL-PROLYL CIS-TRANS ISOMERASE FKBP6"/>
    <property type="match status" value="1"/>
</dbReference>
<dbReference type="VEuPathDB" id="VectorBase:LDEU006811"/>
<dbReference type="SUPFAM" id="SSF48452">
    <property type="entry name" value="TPR-like"/>
    <property type="match status" value="1"/>
</dbReference>
<dbReference type="InterPro" id="IPR019734">
    <property type="entry name" value="TPR_rpt"/>
</dbReference>
<dbReference type="PROSITE" id="PS50005">
    <property type="entry name" value="TPR"/>
    <property type="match status" value="1"/>
</dbReference>
<dbReference type="InterPro" id="IPR001179">
    <property type="entry name" value="PPIase_FKBP_dom"/>
</dbReference>
<dbReference type="GO" id="GO:0005737">
    <property type="term" value="C:cytoplasm"/>
    <property type="evidence" value="ECO:0007669"/>
    <property type="project" value="TreeGrafter"/>
</dbReference>
<keyword evidence="4 7" id="KW-0413">Isomerase</keyword>
<dbReference type="GO" id="GO:0051879">
    <property type="term" value="F:Hsp90 protein binding"/>
    <property type="evidence" value="ECO:0007669"/>
    <property type="project" value="TreeGrafter"/>
</dbReference>
<dbReference type="InterPro" id="IPR042282">
    <property type="entry name" value="FKBP6/shu"/>
</dbReference>
<organism evidence="7 8">
    <name type="scientific">Leptotrombidium deliense</name>
    <dbReference type="NCBI Taxonomy" id="299467"/>
    <lineage>
        <taxon>Eukaryota</taxon>
        <taxon>Metazoa</taxon>
        <taxon>Ecdysozoa</taxon>
        <taxon>Arthropoda</taxon>
        <taxon>Chelicerata</taxon>
        <taxon>Arachnida</taxon>
        <taxon>Acari</taxon>
        <taxon>Acariformes</taxon>
        <taxon>Trombidiformes</taxon>
        <taxon>Prostigmata</taxon>
        <taxon>Anystina</taxon>
        <taxon>Parasitengona</taxon>
        <taxon>Trombiculoidea</taxon>
        <taxon>Trombiculidae</taxon>
        <taxon>Leptotrombidium</taxon>
    </lineage>
</organism>
<dbReference type="InterPro" id="IPR046357">
    <property type="entry name" value="PPIase_dom_sf"/>
</dbReference>
<keyword evidence="3 5" id="KW-0802">TPR repeat</keyword>
<evidence type="ECO:0000259" key="6">
    <source>
        <dbReference type="PROSITE" id="PS50059"/>
    </source>
</evidence>
<evidence type="ECO:0000313" key="8">
    <source>
        <dbReference type="Proteomes" id="UP000288716"/>
    </source>
</evidence>
<dbReference type="PANTHER" id="PTHR46674:SF1">
    <property type="entry name" value="INACTIVE PEPTIDYL-PROLYL CIS-TRANS ISOMERASE FKBP6"/>
    <property type="match status" value="1"/>
</dbReference>
<dbReference type="InterPro" id="IPR011990">
    <property type="entry name" value="TPR-like_helical_dom_sf"/>
</dbReference>
<dbReference type="Pfam" id="PF00254">
    <property type="entry name" value="FKBP_C"/>
    <property type="match status" value="1"/>
</dbReference>
<feature type="domain" description="PPIase FKBP-type" evidence="6">
    <location>
        <begin position="61"/>
        <end position="150"/>
    </location>
</feature>
<dbReference type="SUPFAM" id="SSF54534">
    <property type="entry name" value="FKBP-like"/>
    <property type="match status" value="1"/>
</dbReference>
<dbReference type="Pfam" id="PF13181">
    <property type="entry name" value="TPR_8"/>
    <property type="match status" value="2"/>
</dbReference>
<dbReference type="STRING" id="299467.A0A443SCF0"/>
<keyword evidence="2" id="KW-0677">Repeat</keyword>
<dbReference type="EMBL" id="NCKV01003933">
    <property type="protein sequence ID" value="RWS25228.1"/>
    <property type="molecule type" value="Genomic_DNA"/>
</dbReference>
<feature type="non-terminal residue" evidence="7">
    <location>
        <position position="1"/>
    </location>
</feature>
<evidence type="ECO:0000313" key="7">
    <source>
        <dbReference type="EMBL" id="RWS25228.1"/>
    </source>
</evidence>
<evidence type="ECO:0000256" key="3">
    <source>
        <dbReference type="ARBA" id="ARBA00022803"/>
    </source>
</evidence>
<feature type="repeat" description="TPR" evidence="5">
    <location>
        <begin position="227"/>
        <end position="260"/>
    </location>
</feature>
<gene>
    <name evidence="7" type="ORF">B4U80_11048</name>
</gene>
<evidence type="ECO:0000256" key="1">
    <source>
        <dbReference type="ARBA" id="ARBA00009648"/>
    </source>
</evidence>
<dbReference type="Gene3D" id="1.25.40.10">
    <property type="entry name" value="Tetratricopeptide repeat domain"/>
    <property type="match status" value="1"/>
</dbReference>
<dbReference type="Gene3D" id="3.10.50.40">
    <property type="match status" value="1"/>
</dbReference>